<reference evidence="1" key="2">
    <citation type="journal article" date="2015" name="Fish Shellfish Immunol.">
        <title>Early steps in the European eel (Anguilla anguilla)-Vibrio vulnificus interaction in the gills: Role of the RtxA13 toxin.</title>
        <authorList>
            <person name="Callol A."/>
            <person name="Pajuelo D."/>
            <person name="Ebbesson L."/>
            <person name="Teles M."/>
            <person name="MacKenzie S."/>
            <person name="Amaro C."/>
        </authorList>
    </citation>
    <scope>NUCLEOTIDE SEQUENCE</scope>
</reference>
<reference evidence="1" key="1">
    <citation type="submission" date="2014-11" db="EMBL/GenBank/DDBJ databases">
        <authorList>
            <person name="Amaro Gonzalez C."/>
        </authorList>
    </citation>
    <scope>NUCLEOTIDE SEQUENCE</scope>
</reference>
<dbReference type="AlphaFoldDB" id="A0A0E9SDY4"/>
<evidence type="ECO:0000313" key="1">
    <source>
        <dbReference type="EMBL" id="JAH39496.1"/>
    </source>
</evidence>
<organism evidence="1">
    <name type="scientific">Anguilla anguilla</name>
    <name type="common">European freshwater eel</name>
    <name type="synonym">Muraena anguilla</name>
    <dbReference type="NCBI Taxonomy" id="7936"/>
    <lineage>
        <taxon>Eukaryota</taxon>
        <taxon>Metazoa</taxon>
        <taxon>Chordata</taxon>
        <taxon>Craniata</taxon>
        <taxon>Vertebrata</taxon>
        <taxon>Euteleostomi</taxon>
        <taxon>Actinopterygii</taxon>
        <taxon>Neopterygii</taxon>
        <taxon>Teleostei</taxon>
        <taxon>Anguilliformes</taxon>
        <taxon>Anguillidae</taxon>
        <taxon>Anguilla</taxon>
    </lineage>
</organism>
<dbReference type="EMBL" id="GBXM01069081">
    <property type="protein sequence ID" value="JAH39496.1"/>
    <property type="molecule type" value="Transcribed_RNA"/>
</dbReference>
<sequence>MLKKLINAKSENQLSKTEF</sequence>
<protein>
    <submittedName>
        <fullName evidence="1">Uncharacterized protein</fullName>
    </submittedName>
</protein>
<accession>A0A0E9SDY4</accession>
<proteinExistence type="predicted"/>
<name>A0A0E9SDY4_ANGAN</name>